<evidence type="ECO:0000256" key="4">
    <source>
        <dbReference type="ARBA" id="ARBA00022475"/>
    </source>
</evidence>
<dbReference type="PIRSF" id="PIRSF006603">
    <property type="entry name" value="DinF"/>
    <property type="match status" value="1"/>
</dbReference>
<dbReference type="AlphaFoldDB" id="A0A381YY01"/>
<dbReference type="Pfam" id="PF01554">
    <property type="entry name" value="MatE"/>
    <property type="match status" value="2"/>
</dbReference>
<evidence type="ECO:0000256" key="10">
    <source>
        <dbReference type="SAM" id="Phobius"/>
    </source>
</evidence>
<dbReference type="CDD" id="cd13131">
    <property type="entry name" value="MATE_NorM_like"/>
    <property type="match status" value="1"/>
</dbReference>
<dbReference type="InterPro" id="IPR050222">
    <property type="entry name" value="MATE_MdtK"/>
</dbReference>
<feature type="transmembrane region" description="Helical" evidence="10">
    <location>
        <begin position="172"/>
        <end position="194"/>
    </location>
</feature>
<dbReference type="GO" id="GO:0006811">
    <property type="term" value="P:monoatomic ion transport"/>
    <property type="evidence" value="ECO:0007669"/>
    <property type="project" value="UniProtKB-KW"/>
</dbReference>
<feature type="transmembrane region" description="Helical" evidence="10">
    <location>
        <begin position="68"/>
        <end position="93"/>
    </location>
</feature>
<keyword evidence="5 10" id="KW-0812">Transmembrane</keyword>
<feature type="transmembrane region" description="Helical" evidence="10">
    <location>
        <begin position="256"/>
        <end position="277"/>
    </location>
</feature>
<keyword evidence="7" id="KW-0406">Ion transport</keyword>
<dbReference type="GO" id="GO:0005886">
    <property type="term" value="C:plasma membrane"/>
    <property type="evidence" value="ECO:0007669"/>
    <property type="project" value="UniProtKB-SubCell"/>
</dbReference>
<keyword evidence="4" id="KW-1003">Cell membrane</keyword>
<dbReference type="EMBL" id="UINC01019233">
    <property type="protein sequence ID" value="SVA81337.1"/>
    <property type="molecule type" value="Genomic_DNA"/>
</dbReference>
<keyword evidence="3" id="KW-0050">Antiport</keyword>
<sequence length="468" mass="51287">MEQPLSREKKFFSISPKVKEETKSFLKLAAPMFGSQVALQLIGINSVIQSGNYSSEVLAGILMANGLYWPLMFGLGGVIFFVTPMVAQLFGANKLKEIGPLVRQAMWLVIPIVLFIMILLGQASKLLVFVGVEEGIIKHTDEYLSMFIFAIPPIMLSQPLRSLSEGITRPRPIMYINIGMLVMAVIGNYCFIYGNWGFPEMGARGAGLSAIIGTWTALFTLIFYVWWSKNYKSTEFFSRFDWPSLRVIKDILRGGIPLGLSNFFEIGMFSGSTLILGSLGSQVVAAHGIALNIGGLLFMVPMSIGLAAAVRVGNKVGEQDFKGARYSSFYAVKFGCSLGLINSFLLLLFAELIVSSIFTDDQFVISQAVVLLMFAALFQVADAVAMCGMGSLRGYKDTFGPMLIVFVAYWIIGLPFGYSLAVTDTWAITLGAAGMWSGMCIGLIIAASCMLWRLNVTTNKYLVEKYES</sequence>
<feature type="transmembrane region" description="Helical" evidence="10">
    <location>
        <begin position="426"/>
        <end position="452"/>
    </location>
</feature>
<evidence type="ECO:0000256" key="5">
    <source>
        <dbReference type="ARBA" id="ARBA00022692"/>
    </source>
</evidence>
<feature type="transmembrane region" description="Helical" evidence="10">
    <location>
        <begin position="105"/>
        <end position="123"/>
    </location>
</feature>
<evidence type="ECO:0000256" key="8">
    <source>
        <dbReference type="ARBA" id="ARBA00023136"/>
    </source>
</evidence>
<accession>A0A381YY01</accession>
<keyword evidence="8 10" id="KW-0472">Membrane</keyword>
<gene>
    <name evidence="11" type="ORF">METZ01_LOCUS134191</name>
</gene>
<keyword evidence="6 10" id="KW-1133">Transmembrane helix</keyword>
<dbReference type="GO" id="GO:0042910">
    <property type="term" value="F:xenobiotic transmembrane transporter activity"/>
    <property type="evidence" value="ECO:0007669"/>
    <property type="project" value="InterPro"/>
</dbReference>
<evidence type="ECO:0000256" key="1">
    <source>
        <dbReference type="ARBA" id="ARBA00004651"/>
    </source>
</evidence>
<feature type="transmembrane region" description="Helical" evidence="10">
    <location>
        <begin position="289"/>
        <end position="310"/>
    </location>
</feature>
<feature type="transmembrane region" description="Helical" evidence="10">
    <location>
        <begin position="331"/>
        <end position="358"/>
    </location>
</feature>
<protein>
    <recommendedName>
        <fullName evidence="9">Multidrug-efflux transporter</fullName>
    </recommendedName>
</protein>
<dbReference type="GO" id="GO:0015297">
    <property type="term" value="F:antiporter activity"/>
    <property type="evidence" value="ECO:0007669"/>
    <property type="project" value="UniProtKB-KW"/>
</dbReference>
<dbReference type="InterPro" id="IPR048279">
    <property type="entry name" value="MdtK-like"/>
</dbReference>
<evidence type="ECO:0000256" key="7">
    <source>
        <dbReference type="ARBA" id="ARBA00023065"/>
    </source>
</evidence>
<evidence type="ECO:0000313" key="11">
    <source>
        <dbReference type="EMBL" id="SVA81337.1"/>
    </source>
</evidence>
<dbReference type="NCBIfam" id="TIGR00797">
    <property type="entry name" value="matE"/>
    <property type="match status" value="1"/>
</dbReference>
<keyword evidence="2" id="KW-0813">Transport</keyword>
<evidence type="ECO:0000256" key="2">
    <source>
        <dbReference type="ARBA" id="ARBA00022448"/>
    </source>
</evidence>
<dbReference type="InterPro" id="IPR002528">
    <property type="entry name" value="MATE_fam"/>
</dbReference>
<feature type="transmembrane region" description="Helical" evidence="10">
    <location>
        <begin position="399"/>
        <end position="420"/>
    </location>
</feature>
<dbReference type="PANTHER" id="PTHR43298:SF2">
    <property type="entry name" value="FMN_FAD EXPORTER YEEO-RELATED"/>
    <property type="match status" value="1"/>
</dbReference>
<name>A0A381YY01_9ZZZZ</name>
<evidence type="ECO:0000256" key="6">
    <source>
        <dbReference type="ARBA" id="ARBA00022989"/>
    </source>
</evidence>
<feature type="transmembrane region" description="Helical" evidence="10">
    <location>
        <begin position="364"/>
        <end position="387"/>
    </location>
</feature>
<comment type="subcellular location">
    <subcellularLocation>
        <location evidence="1">Cell membrane</location>
        <topology evidence="1">Multi-pass membrane protein</topology>
    </subcellularLocation>
</comment>
<evidence type="ECO:0000256" key="9">
    <source>
        <dbReference type="ARBA" id="ARBA00031636"/>
    </source>
</evidence>
<evidence type="ECO:0000256" key="3">
    <source>
        <dbReference type="ARBA" id="ARBA00022449"/>
    </source>
</evidence>
<proteinExistence type="predicted"/>
<organism evidence="11">
    <name type="scientific">marine metagenome</name>
    <dbReference type="NCBI Taxonomy" id="408172"/>
    <lineage>
        <taxon>unclassified sequences</taxon>
        <taxon>metagenomes</taxon>
        <taxon>ecological metagenomes</taxon>
    </lineage>
</organism>
<dbReference type="PANTHER" id="PTHR43298">
    <property type="entry name" value="MULTIDRUG RESISTANCE PROTEIN NORM-RELATED"/>
    <property type="match status" value="1"/>
</dbReference>
<reference evidence="11" key="1">
    <citation type="submission" date="2018-05" db="EMBL/GenBank/DDBJ databases">
        <authorList>
            <person name="Lanie J.A."/>
            <person name="Ng W.-L."/>
            <person name="Kazmierczak K.M."/>
            <person name="Andrzejewski T.M."/>
            <person name="Davidsen T.M."/>
            <person name="Wayne K.J."/>
            <person name="Tettelin H."/>
            <person name="Glass J.I."/>
            <person name="Rusch D."/>
            <person name="Podicherti R."/>
            <person name="Tsui H.-C.T."/>
            <person name="Winkler M.E."/>
        </authorList>
    </citation>
    <scope>NUCLEOTIDE SEQUENCE</scope>
</reference>
<feature type="transmembrane region" description="Helical" evidence="10">
    <location>
        <begin position="206"/>
        <end position="227"/>
    </location>
</feature>